<dbReference type="PANTHER" id="PTHR28620">
    <property type="entry name" value="CENTROMERE PROTEIN V"/>
    <property type="match status" value="1"/>
</dbReference>
<dbReference type="PATRIC" id="fig|161398.10.peg.4106"/>
<evidence type="ECO:0000256" key="1">
    <source>
        <dbReference type="ARBA" id="ARBA00005495"/>
    </source>
</evidence>
<dbReference type="PANTHER" id="PTHR28620:SF1">
    <property type="entry name" value="CENP-V_GFA DOMAIN-CONTAINING PROTEIN"/>
    <property type="match status" value="1"/>
</dbReference>
<reference evidence="5 6" key="1">
    <citation type="submission" date="2015-11" db="EMBL/GenBank/DDBJ databases">
        <authorList>
            <person name="Zhang Y."/>
            <person name="Guo Z."/>
        </authorList>
    </citation>
    <scope>NUCLEOTIDE SEQUENCE [LARGE SCALE GENOMIC DNA]</scope>
    <source>
        <strain evidence="5 6">KCTC 12086</strain>
    </source>
</reference>
<dbReference type="EMBL" id="CP013188">
    <property type="protein sequence ID" value="ALO44474.1"/>
    <property type="molecule type" value="Genomic_DNA"/>
</dbReference>
<dbReference type="Pfam" id="PF04828">
    <property type="entry name" value="GFA"/>
    <property type="match status" value="1"/>
</dbReference>
<proteinExistence type="inferred from homology"/>
<evidence type="ECO:0000313" key="5">
    <source>
        <dbReference type="EMBL" id="ALO44474.1"/>
    </source>
</evidence>
<dbReference type="KEGG" id="pphe:PP2015_4006"/>
<dbReference type="STRING" id="161398.PP2015_4006"/>
<dbReference type="SUPFAM" id="SSF51316">
    <property type="entry name" value="Mss4-like"/>
    <property type="match status" value="1"/>
</dbReference>
<feature type="domain" description="CENP-V/GFA" evidence="4">
    <location>
        <begin position="2"/>
        <end position="115"/>
    </location>
</feature>
<keyword evidence="3" id="KW-0862">Zinc</keyword>
<name>A0A0S2K7U0_9GAMM</name>
<dbReference type="AlphaFoldDB" id="A0A0S2K7U0"/>
<dbReference type="Gene3D" id="2.170.150.70">
    <property type="match status" value="1"/>
</dbReference>
<dbReference type="InterPro" id="IPR011057">
    <property type="entry name" value="Mss4-like_sf"/>
</dbReference>
<sequence>MLNASCHCGNIQLTIPKPESLTSCNCSICHRLAALWGNYPPQDVLLNIGQGGTEIYSHGDEYIHFHRCRKCGCTTHYTLTEKAGREKTAVNFRMVDPAAAQDIKVRRFDGADTWTFIDE</sequence>
<keyword evidence="2" id="KW-0479">Metal-binding</keyword>
<dbReference type="InterPro" id="IPR006913">
    <property type="entry name" value="CENP-V/GFA"/>
</dbReference>
<dbReference type="RefSeq" id="WP_058032327.1">
    <property type="nucleotide sequence ID" value="NZ_CP013188.1"/>
</dbReference>
<organism evidence="5 6">
    <name type="scientific">Pseudoalteromonas phenolica</name>
    <dbReference type="NCBI Taxonomy" id="161398"/>
    <lineage>
        <taxon>Bacteria</taxon>
        <taxon>Pseudomonadati</taxon>
        <taxon>Pseudomonadota</taxon>
        <taxon>Gammaproteobacteria</taxon>
        <taxon>Alteromonadales</taxon>
        <taxon>Pseudoalteromonadaceae</taxon>
        <taxon>Pseudoalteromonas</taxon>
    </lineage>
</organism>
<dbReference type="Proteomes" id="UP000061457">
    <property type="component" value="Chromosome II"/>
</dbReference>
<evidence type="ECO:0000313" key="6">
    <source>
        <dbReference type="Proteomes" id="UP000061457"/>
    </source>
</evidence>
<gene>
    <name evidence="5" type="ORF">PP2015_4006</name>
</gene>
<evidence type="ECO:0000256" key="2">
    <source>
        <dbReference type="ARBA" id="ARBA00022723"/>
    </source>
</evidence>
<dbReference type="GO" id="GO:0016846">
    <property type="term" value="F:carbon-sulfur lyase activity"/>
    <property type="evidence" value="ECO:0007669"/>
    <property type="project" value="InterPro"/>
</dbReference>
<protein>
    <submittedName>
        <fullName evidence="5">Aldehyde-activating protein</fullName>
    </submittedName>
</protein>
<keyword evidence="6" id="KW-1185">Reference proteome</keyword>
<accession>A0A0S2K7U0</accession>
<comment type="similarity">
    <text evidence="1">Belongs to the Gfa family.</text>
</comment>
<evidence type="ECO:0000259" key="4">
    <source>
        <dbReference type="PROSITE" id="PS51891"/>
    </source>
</evidence>
<dbReference type="PROSITE" id="PS51891">
    <property type="entry name" value="CENP_V_GFA"/>
    <property type="match status" value="1"/>
</dbReference>
<dbReference type="InterPro" id="IPR052355">
    <property type="entry name" value="CENP-V-like"/>
</dbReference>
<evidence type="ECO:0000256" key="3">
    <source>
        <dbReference type="ARBA" id="ARBA00022833"/>
    </source>
</evidence>
<dbReference type="GO" id="GO:0046872">
    <property type="term" value="F:metal ion binding"/>
    <property type="evidence" value="ECO:0007669"/>
    <property type="project" value="UniProtKB-KW"/>
</dbReference>
<dbReference type="OrthoDB" id="9805575at2"/>